<keyword evidence="3" id="KW-0449">Lipoprotein</keyword>
<keyword evidence="6" id="KW-1185">Reference proteome</keyword>
<keyword evidence="2" id="KW-0564">Palmitate</keyword>
<evidence type="ECO:0000256" key="2">
    <source>
        <dbReference type="ARBA" id="ARBA00023139"/>
    </source>
</evidence>
<name>A0A9P8NTY3_9ASCO</name>
<comment type="caution">
    <text evidence="5">The sequence shown here is derived from an EMBL/GenBank/DDBJ whole genome shotgun (WGS) entry which is preliminary data.</text>
</comment>
<proteinExistence type="predicted"/>
<dbReference type="Proteomes" id="UP000788993">
    <property type="component" value="Unassembled WGS sequence"/>
</dbReference>
<gene>
    <name evidence="5" type="ORF">OGATHE_006025</name>
</gene>
<protein>
    <submittedName>
        <fullName evidence="5">Uncharacterized protein</fullName>
    </submittedName>
</protein>
<feature type="compositionally biased region" description="Basic and acidic residues" evidence="4">
    <location>
        <begin position="51"/>
        <end position="76"/>
    </location>
</feature>
<evidence type="ECO:0000256" key="3">
    <source>
        <dbReference type="ARBA" id="ARBA00023288"/>
    </source>
</evidence>
<keyword evidence="1" id="KW-0519">Myristate</keyword>
<evidence type="ECO:0000313" key="6">
    <source>
        <dbReference type="Proteomes" id="UP000788993"/>
    </source>
</evidence>
<accession>A0A9P8NTY3</accession>
<dbReference type="InterPro" id="IPR031632">
    <property type="entry name" value="SVIP"/>
</dbReference>
<sequence length="127" mass="14099">MGICGSKEAPKTPGNPAFPQNQMEAKAAKNEGRRLGSATENEANGLSAKELAAKAAKDRYEQERKKNEKGELGKKLAQEVKKSSKDYAMENYFQILQAQPRRTRQLNYEKGIANDENLNLNGPAFIK</sequence>
<dbReference type="AlphaFoldDB" id="A0A9P8NTY3"/>
<dbReference type="Pfam" id="PF15811">
    <property type="entry name" value="SVIP"/>
    <property type="match status" value="1"/>
</dbReference>
<organism evidence="5 6">
    <name type="scientific">Ogataea polymorpha</name>
    <dbReference type="NCBI Taxonomy" id="460523"/>
    <lineage>
        <taxon>Eukaryota</taxon>
        <taxon>Fungi</taxon>
        <taxon>Dikarya</taxon>
        <taxon>Ascomycota</taxon>
        <taxon>Saccharomycotina</taxon>
        <taxon>Pichiomycetes</taxon>
        <taxon>Pichiales</taxon>
        <taxon>Pichiaceae</taxon>
        <taxon>Ogataea</taxon>
    </lineage>
</organism>
<evidence type="ECO:0000256" key="1">
    <source>
        <dbReference type="ARBA" id="ARBA00022707"/>
    </source>
</evidence>
<reference evidence="5" key="2">
    <citation type="submission" date="2021-01" db="EMBL/GenBank/DDBJ databases">
        <authorList>
            <person name="Schikora-Tamarit M.A."/>
        </authorList>
    </citation>
    <scope>NUCLEOTIDE SEQUENCE</scope>
    <source>
        <strain evidence="5">NCAIM Y.01608</strain>
    </source>
</reference>
<reference evidence="5" key="1">
    <citation type="journal article" date="2021" name="Open Biol.">
        <title>Shared evolutionary footprints suggest mitochondrial oxidative damage underlies multiple complex I losses in fungi.</title>
        <authorList>
            <person name="Schikora-Tamarit M.A."/>
            <person name="Marcet-Houben M."/>
            <person name="Nosek J."/>
            <person name="Gabaldon T."/>
        </authorList>
    </citation>
    <scope>NUCLEOTIDE SEQUENCE</scope>
    <source>
        <strain evidence="5">NCAIM Y.01608</strain>
    </source>
</reference>
<evidence type="ECO:0000256" key="4">
    <source>
        <dbReference type="SAM" id="MobiDB-lite"/>
    </source>
</evidence>
<dbReference type="EMBL" id="JAEUBD010001540">
    <property type="protein sequence ID" value="KAH3659142.1"/>
    <property type="molecule type" value="Genomic_DNA"/>
</dbReference>
<evidence type="ECO:0000313" key="5">
    <source>
        <dbReference type="EMBL" id="KAH3659142.1"/>
    </source>
</evidence>
<feature type="region of interest" description="Disordered" evidence="4">
    <location>
        <begin position="1"/>
        <end position="76"/>
    </location>
</feature>